<sequence length="191" mass="18759">MRRLLPAPLDCGVLRLRICSDISAGYKGDSNACGAFATHRHHFALIMKFTTLFFAAAAALPIALGLPAADATSSGGPSIVEPLSTFSLSTSGVGLPSLSFHPVSISGSGSDISIVQSTGSSSGAIQTPTLSPIIPPISGTSLGSSSSLPTSSTGSSTSSAPSTSTTGAASALSVAKGVTIGASLFVGAMLM</sequence>
<protein>
    <submittedName>
        <fullName evidence="2">Uncharacterized protein</fullName>
    </submittedName>
</protein>
<dbReference type="EMBL" id="JACAZE010000007">
    <property type="protein sequence ID" value="KAF7310553.1"/>
    <property type="molecule type" value="Genomic_DNA"/>
</dbReference>
<reference evidence="2" key="1">
    <citation type="submission" date="2020-05" db="EMBL/GenBank/DDBJ databases">
        <title>Mycena genomes resolve the evolution of fungal bioluminescence.</title>
        <authorList>
            <person name="Tsai I.J."/>
        </authorList>
    </citation>
    <scope>NUCLEOTIDE SEQUENCE</scope>
    <source>
        <strain evidence="2">110903Hualien_Pintung</strain>
    </source>
</reference>
<organism evidence="2 3">
    <name type="scientific">Mycena chlorophos</name>
    <name type="common">Agaric fungus</name>
    <name type="synonym">Agaricus chlorophos</name>
    <dbReference type="NCBI Taxonomy" id="658473"/>
    <lineage>
        <taxon>Eukaryota</taxon>
        <taxon>Fungi</taxon>
        <taxon>Dikarya</taxon>
        <taxon>Basidiomycota</taxon>
        <taxon>Agaricomycotina</taxon>
        <taxon>Agaricomycetes</taxon>
        <taxon>Agaricomycetidae</taxon>
        <taxon>Agaricales</taxon>
        <taxon>Marasmiineae</taxon>
        <taxon>Mycenaceae</taxon>
        <taxon>Mycena</taxon>
    </lineage>
</organism>
<keyword evidence="3" id="KW-1185">Reference proteome</keyword>
<name>A0A8H6T3X2_MYCCL</name>
<evidence type="ECO:0000313" key="2">
    <source>
        <dbReference type="EMBL" id="KAF7310553.1"/>
    </source>
</evidence>
<feature type="region of interest" description="Disordered" evidence="1">
    <location>
        <begin position="141"/>
        <end position="166"/>
    </location>
</feature>
<comment type="caution">
    <text evidence="2">The sequence shown here is derived from an EMBL/GenBank/DDBJ whole genome shotgun (WGS) entry which is preliminary data.</text>
</comment>
<evidence type="ECO:0000313" key="3">
    <source>
        <dbReference type="Proteomes" id="UP000613580"/>
    </source>
</evidence>
<accession>A0A8H6T3X2</accession>
<evidence type="ECO:0000256" key="1">
    <source>
        <dbReference type="SAM" id="MobiDB-lite"/>
    </source>
</evidence>
<gene>
    <name evidence="2" type="ORF">HMN09_00598100</name>
</gene>
<dbReference type="AlphaFoldDB" id="A0A8H6T3X2"/>
<proteinExistence type="predicted"/>
<dbReference type="Proteomes" id="UP000613580">
    <property type="component" value="Unassembled WGS sequence"/>
</dbReference>